<feature type="transmembrane region" description="Helical" evidence="1">
    <location>
        <begin position="159"/>
        <end position="181"/>
    </location>
</feature>
<sequence>MSSTAATVTGTGRPGFAAAARMEWIKLGSLRSTRWALAATALSMIAIGVVTMANTRAPRGTEAARTFDPVNNVLAGIALGQLIVGVIGVLMITGEYSSGSIRSTLAAVPDRRRLLAAKTAVLGTVVLALGEAAAFVTFFAGRAALTDAVHRPGPGDAGVLRAVVLSGVYLALVGLIGLALGTMTRHTASAIGIVVGLFYVVPAVAAGLTGTTIAKFFPTLIAANSLAVAKPVADVLSPWTGFTVLLLYTAAALAAADWLLRRRDA</sequence>
<gene>
    <name evidence="2" type="ORF">SLINC_8238</name>
</gene>
<accession>A0A1B1MPY9</accession>
<feature type="transmembrane region" description="Helical" evidence="1">
    <location>
        <begin position="115"/>
        <end position="139"/>
    </location>
</feature>
<dbReference type="AlphaFoldDB" id="A0A1B1MPY9"/>
<keyword evidence="1" id="KW-1133">Transmembrane helix</keyword>
<evidence type="ECO:0000313" key="3">
    <source>
        <dbReference type="Proteomes" id="UP000092598"/>
    </source>
</evidence>
<evidence type="ECO:0000256" key="1">
    <source>
        <dbReference type="SAM" id="Phobius"/>
    </source>
</evidence>
<protein>
    <submittedName>
        <fullName evidence="2">Putative ABC transporter transmembrane protein</fullName>
    </submittedName>
</protein>
<reference evidence="2 3" key="1">
    <citation type="submission" date="2016-07" db="EMBL/GenBank/DDBJ databases">
        <title>Enhancement of antibiotic productionsby engineered nitrateutilization in actinobacteria.</title>
        <authorList>
            <person name="Meng S.C."/>
        </authorList>
    </citation>
    <scope>NUCLEOTIDE SEQUENCE [LARGE SCALE GENOMIC DNA]</scope>
    <source>
        <strain evidence="2 3">NRRL 2936</strain>
    </source>
</reference>
<dbReference type="STRING" id="1915.SLINC_8238"/>
<dbReference type="KEGG" id="sls:SLINC_8238"/>
<feature type="transmembrane region" description="Helical" evidence="1">
    <location>
        <begin position="193"/>
        <end position="217"/>
    </location>
</feature>
<evidence type="ECO:0000313" key="2">
    <source>
        <dbReference type="EMBL" id="ANS70462.1"/>
    </source>
</evidence>
<keyword evidence="1 2" id="KW-0812">Transmembrane</keyword>
<dbReference type="PANTHER" id="PTHR37305">
    <property type="entry name" value="INTEGRAL MEMBRANE PROTEIN-RELATED"/>
    <property type="match status" value="1"/>
</dbReference>
<organism evidence="2 3">
    <name type="scientific">Streptomyces lincolnensis</name>
    <dbReference type="NCBI Taxonomy" id="1915"/>
    <lineage>
        <taxon>Bacteria</taxon>
        <taxon>Bacillati</taxon>
        <taxon>Actinomycetota</taxon>
        <taxon>Actinomycetes</taxon>
        <taxon>Kitasatosporales</taxon>
        <taxon>Streptomycetaceae</taxon>
        <taxon>Streptomyces</taxon>
    </lineage>
</organism>
<proteinExistence type="predicted"/>
<keyword evidence="1" id="KW-0472">Membrane</keyword>
<dbReference type="Pfam" id="PF12730">
    <property type="entry name" value="ABC2_membrane_4"/>
    <property type="match status" value="1"/>
</dbReference>
<feature type="transmembrane region" description="Helical" evidence="1">
    <location>
        <begin position="35"/>
        <end position="53"/>
    </location>
</feature>
<feature type="transmembrane region" description="Helical" evidence="1">
    <location>
        <begin position="237"/>
        <end position="260"/>
    </location>
</feature>
<dbReference type="RefSeq" id="WP_067443927.1">
    <property type="nucleotide sequence ID" value="NZ_CP016438.1"/>
</dbReference>
<dbReference type="PANTHER" id="PTHR37305:SF1">
    <property type="entry name" value="MEMBRANE PROTEIN"/>
    <property type="match status" value="1"/>
</dbReference>
<name>A0A1B1MPY9_STRLN</name>
<dbReference type="PATRIC" id="fig|1915.4.peg.9074"/>
<dbReference type="Proteomes" id="UP000092598">
    <property type="component" value="Chromosome"/>
</dbReference>
<dbReference type="EMBL" id="CP016438">
    <property type="protein sequence ID" value="ANS70462.1"/>
    <property type="molecule type" value="Genomic_DNA"/>
</dbReference>
<keyword evidence="3" id="KW-1185">Reference proteome</keyword>
<feature type="transmembrane region" description="Helical" evidence="1">
    <location>
        <begin position="73"/>
        <end position="94"/>
    </location>
</feature>